<proteinExistence type="predicted"/>
<evidence type="ECO:0000313" key="4">
    <source>
        <dbReference type="Proteomes" id="UP000076154"/>
    </source>
</evidence>
<dbReference type="STRING" id="39966.A0A369JZM8"/>
<gene>
    <name evidence="3" type="ORF">Hypma_007902</name>
</gene>
<dbReference type="Proteomes" id="UP000076154">
    <property type="component" value="Unassembled WGS sequence"/>
</dbReference>
<protein>
    <recommendedName>
        <fullName evidence="2">Ribonuclease H1 N-terminal domain-containing protein</fullName>
    </recommendedName>
</protein>
<dbReference type="AlphaFoldDB" id="A0A369JZM8"/>
<feature type="domain" description="Ribonuclease H1 N-terminal" evidence="2">
    <location>
        <begin position="5"/>
        <end position="47"/>
    </location>
</feature>
<evidence type="ECO:0000259" key="2">
    <source>
        <dbReference type="Pfam" id="PF01693"/>
    </source>
</evidence>
<keyword evidence="4" id="KW-1185">Reference proteome</keyword>
<dbReference type="SUPFAM" id="SSF55658">
    <property type="entry name" value="L9 N-domain-like"/>
    <property type="match status" value="1"/>
</dbReference>
<dbReference type="Pfam" id="PF01693">
    <property type="entry name" value="Cauli_VI"/>
    <property type="match status" value="1"/>
</dbReference>
<evidence type="ECO:0000256" key="1">
    <source>
        <dbReference type="SAM" id="MobiDB-lite"/>
    </source>
</evidence>
<dbReference type="EMBL" id="LUEZ02000041">
    <property type="protein sequence ID" value="RDB25083.1"/>
    <property type="molecule type" value="Genomic_DNA"/>
</dbReference>
<comment type="caution">
    <text evidence="3">The sequence shown here is derived from an EMBL/GenBank/DDBJ whole genome shotgun (WGS) entry which is preliminary data.</text>
</comment>
<accession>A0A369JZM8</accession>
<dbReference type="Gene3D" id="3.40.970.10">
    <property type="entry name" value="Ribonuclease H1, N-terminal domain"/>
    <property type="match status" value="1"/>
</dbReference>
<organism evidence="3 4">
    <name type="scientific">Hypsizygus marmoreus</name>
    <name type="common">White beech mushroom</name>
    <name type="synonym">Agaricus marmoreus</name>
    <dbReference type="NCBI Taxonomy" id="39966"/>
    <lineage>
        <taxon>Eukaryota</taxon>
        <taxon>Fungi</taxon>
        <taxon>Dikarya</taxon>
        <taxon>Basidiomycota</taxon>
        <taxon>Agaricomycotina</taxon>
        <taxon>Agaricomycetes</taxon>
        <taxon>Agaricomycetidae</taxon>
        <taxon>Agaricales</taxon>
        <taxon>Tricholomatineae</taxon>
        <taxon>Lyophyllaceae</taxon>
        <taxon>Hypsizygus</taxon>
    </lineage>
</organism>
<feature type="region of interest" description="Disordered" evidence="1">
    <location>
        <begin position="373"/>
        <end position="400"/>
    </location>
</feature>
<dbReference type="InParanoid" id="A0A369JZM8"/>
<dbReference type="InterPro" id="IPR009027">
    <property type="entry name" value="Ribosomal_bL9/RNase_H1_N"/>
</dbReference>
<dbReference type="InterPro" id="IPR011320">
    <property type="entry name" value="RNase_H1_N"/>
</dbReference>
<name>A0A369JZM8_HYPMA</name>
<feature type="compositionally biased region" description="Polar residues" evidence="1">
    <location>
        <begin position="172"/>
        <end position="190"/>
    </location>
</feature>
<feature type="compositionally biased region" description="Polar residues" evidence="1">
    <location>
        <begin position="132"/>
        <end position="145"/>
    </location>
</feature>
<evidence type="ECO:0000313" key="3">
    <source>
        <dbReference type="EMBL" id="RDB25083.1"/>
    </source>
</evidence>
<sequence length="410" mass="43599">MAKKKWYVVTVGRSIGVYDGWLEVAPLISGIPGALHESFSSREEADHAFERELAKGNTRIVGASSSGAKFTPQLALTPKVASTSLAHPAATFAASVAQDISTNPAQSAPSLHKPSTDTAPPQSSSPPPVMYSNVTYTRGSSSSPRTFRRATPRAVVKTPPGIRSYPSDDETTSASPYPTKLTKTPRNGSEGSARASPIKRSSSTPVSPRLYVRSPVTRPLRVAAVTSSETNTYPSGDDSTPQVSSQPRVKQNDPLLSPLGSPRFFTPEEHVYGSNRSSPKHYSSPPLQRFHSGSPYSTPSRVVPSGVVASDLGNQDQAIVYVVAPTTTDHSQCHHTCPNCRTSSIYVTGVMVPLALSQDMHVQSDVHEPIHDPRSPMAKNTSVPAQALSFGRPSPMVKAGDSSSILFVSG</sequence>
<feature type="region of interest" description="Disordered" evidence="1">
    <location>
        <begin position="103"/>
        <end position="214"/>
    </location>
</feature>
<reference evidence="3" key="1">
    <citation type="submission" date="2018-04" db="EMBL/GenBank/DDBJ databases">
        <title>Whole genome sequencing of Hypsizygus marmoreus.</title>
        <authorList>
            <person name="Choi I.-G."/>
            <person name="Min B."/>
            <person name="Kim J.-G."/>
            <person name="Kim S."/>
            <person name="Oh Y.-L."/>
            <person name="Kong W.-S."/>
            <person name="Park H."/>
            <person name="Jeong J."/>
            <person name="Song E.-S."/>
        </authorList>
    </citation>
    <scope>NUCLEOTIDE SEQUENCE [LARGE SCALE GENOMIC DNA]</scope>
    <source>
        <strain evidence="3">51987-8</strain>
    </source>
</reference>
<dbReference type="InterPro" id="IPR037056">
    <property type="entry name" value="RNase_H1_N_sf"/>
</dbReference>
<feature type="compositionally biased region" description="Polar residues" evidence="1">
    <location>
        <begin position="226"/>
        <end position="249"/>
    </location>
</feature>
<dbReference type="OrthoDB" id="3270804at2759"/>
<feature type="region of interest" description="Disordered" evidence="1">
    <location>
        <begin position="226"/>
        <end position="298"/>
    </location>
</feature>